<dbReference type="EMBL" id="CP031933">
    <property type="protein sequence ID" value="AYE37838.1"/>
    <property type="molecule type" value="Genomic_DNA"/>
</dbReference>
<dbReference type="Pfam" id="PF02885">
    <property type="entry name" value="Glycos_trans_3N"/>
    <property type="match status" value="1"/>
</dbReference>
<dbReference type="SUPFAM" id="SSF47648">
    <property type="entry name" value="Nucleoside phosphorylase/phosphoribosyltransferase N-terminal domain"/>
    <property type="match status" value="1"/>
</dbReference>
<evidence type="ECO:0000256" key="2">
    <source>
        <dbReference type="ARBA" id="ARBA00022679"/>
    </source>
</evidence>
<dbReference type="KEGG" id="lzh:D1B17_04000"/>
<dbReference type="Proteomes" id="UP000267208">
    <property type="component" value="Chromosome"/>
</dbReference>
<name>A0A386PRN3_9LACO</name>
<dbReference type="AlphaFoldDB" id="A0A386PRN3"/>
<feature type="domain" description="Glycosyl transferase family 3 N-terminal" evidence="3">
    <location>
        <begin position="5"/>
        <end position="64"/>
    </location>
</feature>
<evidence type="ECO:0000313" key="5">
    <source>
        <dbReference type="Proteomes" id="UP000267208"/>
    </source>
</evidence>
<accession>A0A386PRN3</accession>
<sequence length="90" mass="10162">MVEMILNKLNKNENLTYDEAKQLFTDIFNNKVTSDQLDDIISTLGLKKETPSEIAGIIDAISEYASKSNNNETTLNNKGLRKDYSNSLNF</sequence>
<evidence type="ECO:0000313" key="4">
    <source>
        <dbReference type="EMBL" id="AYE37838.1"/>
    </source>
</evidence>
<keyword evidence="2" id="KW-0808">Transferase</keyword>
<reference evidence="5" key="1">
    <citation type="submission" date="2018-08" db="EMBL/GenBank/DDBJ databases">
        <title>Genome of Lactobacillus sp. HBUAS52074.</title>
        <authorList>
            <person name="Guo Z."/>
            <person name="Zhang Z.D."/>
        </authorList>
    </citation>
    <scope>NUCLEOTIDE SEQUENCE [LARGE SCALE GENOMIC DNA]</scope>
    <source>
        <strain evidence="5">HBUAS52074</strain>
    </source>
</reference>
<gene>
    <name evidence="4" type="ORF">D1B17_04000</name>
</gene>
<evidence type="ECO:0000259" key="3">
    <source>
        <dbReference type="Pfam" id="PF02885"/>
    </source>
</evidence>
<dbReference type="InterPro" id="IPR036320">
    <property type="entry name" value="Glycosyl_Trfase_fam3_N_dom_sf"/>
</dbReference>
<dbReference type="Gene3D" id="1.20.970.10">
    <property type="entry name" value="Transferase, Pyrimidine Nucleoside Phosphorylase, Chain C"/>
    <property type="match status" value="1"/>
</dbReference>
<evidence type="ECO:0000256" key="1">
    <source>
        <dbReference type="ARBA" id="ARBA00022676"/>
    </source>
</evidence>
<keyword evidence="5" id="KW-1185">Reference proteome</keyword>
<proteinExistence type="predicted"/>
<protein>
    <recommendedName>
        <fullName evidence="3">Glycosyl transferase family 3 N-terminal domain-containing protein</fullName>
    </recommendedName>
</protein>
<dbReference type="GO" id="GO:0016757">
    <property type="term" value="F:glycosyltransferase activity"/>
    <property type="evidence" value="ECO:0007669"/>
    <property type="project" value="UniProtKB-KW"/>
</dbReference>
<keyword evidence="1" id="KW-0328">Glycosyltransferase</keyword>
<dbReference type="OrthoDB" id="9806430at2"/>
<organism evidence="4 5">
    <name type="scientific">Companilactobacillus zhachilii</name>
    <dbReference type="NCBI Taxonomy" id="2304606"/>
    <lineage>
        <taxon>Bacteria</taxon>
        <taxon>Bacillati</taxon>
        <taxon>Bacillota</taxon>
        <taxon>Bacilli</taxon>
        <taxon>Lactobacillales</taxon>
        <taxon>Lactobacillaceae</taxon>
        <taxon>Companilactobacillus</taxon>
    </lineage>
</organism>
<dbReference type="InterPro" id="IPR017459">
    <property type="entry name" value="Glycosyl_Trfase_fam3_N_dom"/>
</dbReference>